<evidence type="ECO:0000256" key="1">
    <source>
        <dbReference type="SAM" id="SignalP"/>
    </source>
</evidence>
<feature type="signal peptide" evidence="1">
    <location>
        <begin position="1"/>
        <end position="41"/>
    </location>
</feature>
<feature type="chain" id="PRO_5021025257" evidence="1">
    <location>
        <begin position="42"/>
        <end position="474"/>
    </location>
</feature>
<dbReference type="InterPro" id="IPR050490">
    <property type="entry name" value="Bact_solute-bd_prot1"/>
</dbReference>
<dbReference type="InterPro" id="IPR006059">
    <property type="entry name" value="SBP"/>
</dbReference>
<dbReference type="SUPFAM" id="SSF53850">
    <property type="entry name" value="Periplasmic binding protein-like II"/>
    <property type="match status" value="1"/>
</dbReference>
<dbReference type="PANTHER" id="PTHR43649">
    <property type="entry name" value="ARABINOSE-BINDING PROTEIN-RELATED"/>
    <property type="match status" value="1"/>
</dbReference>
<dbReference type="OrthoDB" id="9795467at2"/>
<keyword evidence="1" id="KW-0732">Signal</keyword>
<evidence type="ECO:0000313" key="3">
    <source>
        <dbReference type="Proteomes" id="UP000290365"/>
    </source>
</evidence>
<dbReference type="AlphaFoldDB" id="A0A4V0Z0D6"/>
<dbReference type="Gene3D" id="3.40.190.10">
    <property type="entry name" value="Periplasmic binding protein-like II"/>
    <property type="match status" value="1"/>
</dbReference>
<dbReference type="Proteomes" id="UP000290365">
    <property type="component" value="Chromosome"/>
</dbReference>
<organism evidence="2 3">
    <name type="scientific">Ktedonosporobacter rubrisoli</name>
    <dbReference type="NCBI Taxonomy" id="2509675"/>
    <lineage>
        <taxon>Bacteria</taxon>
        <taxon>Bacillati</taxon>
        <taxon>Chloroflexota</taxon>
        <taxon>Ktedonobacteria</taxon>
        <taxon>Ktedonobacterales</taxon>
        <taxon>Ktedonosporobacteraceae</taxon>
        <taxon>Ktedonosporobacter</taxon>
    </lineage>
</organism>
<dbReference type="PANTHER" id="PTHR43649:SF12">
    <property type="entry name" value="DIACETYLCHITOBIOSE BINDING PROTEIN DASA"/>
    <property type="match status" value="1"/>
</dbReference>
<evidence type="ECO:0000313" key="2">
    <source>
        <dbReference type="EMBL" id="QBD82851.1"/>
    </source>
</evidence>
<reference evidence="2 3" key="1">
    <citation type="submission" date="2019-01" db="EMBL/GenBank/DDBJ databases">
        <title>Ktedonosporobacter rubrisoli SCAWS-G2.</title>
        <authorList>
            <person name="Huang Y."/>
            <person name="Yan B."/>
        </authorList>
    </citation>
    <scope>NUCLEOTIDE SEQUENCE [LARGE SCALE GENOMIC DNA]</scope>
    <source>
        <strain evidence="2 3">SCAWS-G2</strain>
    </source>
</reference>
<protein>
    <submittedName>
        <fullName evidence="2">Extracellular solute-binding protein</fullName>
    </submittedName>
</protein>
<dbReference type="KEGG" id="kbs:EPA93_45575"/>
<sequence length="474" mass="52658">MSRYKYFQWRKSMLYMKEKLCRRTVLKLGAAGLAAAGLTLAGCNGGAGSSKTADTVTIVTWGSDKRLRQSFQAVSSAFPNDFQHFKLNIVVAGGGDPDVTRSLRLALAAHKNIPDIVRLNYNEIAEFAQAGVLHDLKDVIEPIKDDLYIGAQKLAMYQGKYVAIPEQVKSKMFYYRADLFEQLHITPGDLNTIDGLIASAQKLHERFPKTYLFNMGQQPSGTWLSEIISAYPNISMAEPSGNYVVTSAPAFSSAFSFIKRLHDSGTTLQVDDFSTDWGPAFKNGRIAGALNANWLKLFLPEYATVDQAGKWKAALWPDLLPLVDQSYGSEAGGSVFVIPEEAPNKEQAILFLRRLILDKKGALAQFKANSLTPLLRSAQPDLLTYVHNASKPSDVSDEQWALQPHNFFGKDFYTQELASYDRVRIFNYDPSALKEFAILNQWLNQFVQGKADLKASLAGAQHDMETQIGNPYKS</sequence>
<keyword evidence="3" id="KW-1185">Reference proteome</keyword>
<name>A0A4V0Z0D6_KTERU</name>
<dbReference type="EMBL" id="CP035758">
    <property type="protein sequence ID" value="QBD82851.1"/>
    <property type="molecule type" value="Genomic_DNA"/>
</dbReference>
<accession>A0A4V0Z0D6</accession>
<proteinExistence type="predicted"/>
<dbReference type="Pfam" id="PF13416">
    <property type="entry name" value="SBP_bac_8"/>
    <property type="match status" value="1"/>
</dbReference>
<gene>
    <name evidence="2" type="ORF">EPA93_45575</name>
</gene>